<organism evidence="1 2">
    <name type="scientific">Paenibacillus algicola</name>
    <dbReference type="NCBI Taxonomy" id="2565926"/>
    <lineage>
        <taxon>Bacteria</taxon>
        <taxon>Bacillati</taxon>
        <taxon>Bacillota</taxon>
        <taxon>Bacilli</taxon>
        <taxon>Bacillales</taxon>
        <taxon>Paenibacillaceae</taxon>
        <taxon>Paenibacillus</taxon>
    </lineage>
</organism>
<evidence type="ECO:0000313" key="2">
    <source>
        <dbReference type="Proteomes" id="UP000300879"/>
    </source>
</evidence>
<name>A0A4P8XMI3_9BACL</name>
<accession>A0A4P8XMI3</accession>
<protein>
    <submittedName>
        <fullName evidence="1">Uncharacterized protein</fullName>
    </submittedName>
</protein>
<gene>
    <name evidence="1" type="ORF">E6C60_2026</name>
</gene>
<sequence length="58" mass="6708">MLYFNLKASKQSGLAINEYGIHKIFIYLNDVELYQTELLIRKGQNLEEEKIDGDSNGE</sequence>
<dbReference type="KEGG" id="palo:E6C60_2026"/>
<proteinExistence type="predicted"/>
<dbReference type="Proteomes" id="UP000300879">
    <property type="component" value="Chromosome"/>
</dbReference>
<dbReference type="EMBL" id="CP040396">
    <property type="protein sequence ID" value="QCT02741.1"/>
    <property type="molecule type" value="Genomic_DNA"/>
</dbReference>
<keyword evidence="2" id="KW-1185">Reference proteome</keyword>
<reference evidence="1 2" key="1">
    <citation type="submission" date="2019-05" db="EMBL/GenBank/DDBJ databases">
        <authorList>
            <person name="Chen C."/>
        </authorList>
    </citation>
    <scope>NUCLEOTIDE SEQUENCE [LARGE SCALE GENOMIC DNA]</scope>
    <source>
        <strain evidence="1 2">HB172198</strain>
    </source>
</reference>
<dbReference type="AlphaFoldDB" id="A0A4P8XMI3"/>
<evidence type="ECO:0000313" key="1">
    <source>
        <dbReference type="EMBL" id="QCT02741.1"/>
    </source>
</evidence>